<dbReference type="GO" id="GO:0006355">
    <property type="term" value="P:regulation of DNA-templated transcription"/>
    <property type="evidence" value="ECO:0007669"/>
    <property type="project" value="InterPro"/>
</dbReference>
<keyword evidence="3" id="KW-0597">Phosphoprotein</keyword>
<dbReference type="CDD" id="cd01948">
    <property type="entry name" value="EAL"/>
    <property type="match status" value="1"/>
</dbReference>
<name>A0A011PNU8_9PROT</name>
<keyword evidence="2" id="KW-0418">Kinase</keyword>
<protein>
    <submittedName>
        <fullName evidence="9">Cyclic di-GMP phosphodiesterase Gmr</fullName>
        <ecNumber evidence="9">3.1.4.52</ecNumber>
    </submittedName>
</protein>
<dbReference type="InterPro" id="IPR001789">
    <property type="entry name" value="Sig_transdc_resp-reg_receiver"/>
</dbReference>
<dbReference type="SUPFAM" id="SSF141868">
    <property type="entry name" value="EAL domain-like"/>
    <property type="match status" value="1"/>
</dbReference>
<dbReference type="InterPro" id="IPR001633">
    <property type="entry name" value="EAL_dom"/>
</dbReference>
<reference evidence="9 10" key="1">
    <citation type="submission" date="2014-02" db="EMBL/GenBank/DDBJ databases">
        <title>Expanding our view of genomic diversity in Candidatus Accumulibacter clades.</title>
        <authorList>
            <person name="Skennerton C.T."/>
            <person name="Barr J.J."/>
            <person name="Slater F.R."/>
            <person name="Bond P.L."/>
            <person name="Tyson G.W."/>
        </authorList>
    </citation>
    <scope>NUCLEOTIDE SEQUENCE [LARGE SCALE GENOMIC DNA]</scope>
    <source>
        <strain evidence="10">BA-92</strain>
    </source>
</reference>
<evidence type="ECO:0000259" key="4">
    <source>
        <dbReference type="PROSITE" id="PS50110"/>
    </source>
</evidence>
<dbReference type="Pfam" id="PF13185">
    <property type="entry name" value="GAF_2"/>
    <property type="match status" value="1"/>
</dbReference>
<dbReference type="SMART" id="SM00267">
    <property type="entry name" value="GGDEF"/>
    <property type="match status" value="1"/>
</dbReference>
<evidence type="ECO:0000313" key="9">
    <source>
        <dbReference type="EMBL" id="EXI78702.1"/>
    </source>
</evidence>
<dbReference type="CDD" id="cd01949">
    <property type="entry name" value="GGDEF"/>
    <property type="match status" value="1"/>
</dbReference>
<dbReference type="InterPro" id="IPR029016">
    <property type="entry name" value="GAF-like_dom_sf"/>
</dbReference>
<dbReference type="InterPro" id="IPR000160">
    <property type="entry name" value="GGDEF_dom"/>
</dbReference>
<dbReference type="PANTHER" id="PTHR44757">
    <property type="entry name" value="DIGUANYLATE CYCLASE DGCP"/>
    <property type="match status" value="1"/>
</dbReference>
<evidence type="ECO:0000256" key="3">
    <source>
        <dbReference type="PROSITE-ProRule" id="PRU00169"/>
    </source>
</evidence>
<dbReference type="CDD" id="cd17569">
    <property type="entry name" value="REC_HupR-like"/>
    <property type="match status" value="1"/>
</dbReference>
<dbReference type="InterPro" id="IPR003018">
    <property type="entry name" value="GAF"/>
</dbReference>
<dbReference type="InterPro" id="IPR000014">
    <property type="entry name" value="PAS"/>
</dbReference>
<dbReference type="SMART" id="SM00448">
    <property type="entry name" value="REC"/>
    <property type="match status" value="1"/>
</dbReference>
<dbReference type="InterPro" id="IPR029787">
    <property type="entry name" value="Nucleotide_cyclase"/>
</dbReference>
<dbReference type="SUPFAM" id="SSF52172">
    <property type="entry name" value="CheY-like"/>
    <property type="match status" value="1"/>
</dbReference>
<dbReference type="STRING" id="1454003.AW10_02856"/>
<dbReference type="InterPro" id="IPR035965">
    <property type="entry name" value="PAS-like_dom_sf"/>
</dbReference>
<dbReference type="Pfam" id="PF00990">
    <property type="entry name" value="GGDEF"/>
    <property type="match status" value="1"/>
</dbReference>
<dbReference type="Gene3D" id="3.30.450.20">
    <property type="entry name" value="PAS domain"/>
    <property type="match status" value="2"/>
</dbReference>
<feature type="domain" description="PAS" evidence="5">
    <location>
        <begin position="334"/>
        <end position="403"/>
    </location>
</feature>
<evidence type="ECO:0000256" key="1">
    <source>
        <dbReference type="ARBA" id="ARBA00022679"/>
    </source>
</evidence>
<evidence type="ECO:0000259" key="7">
    <source>
        <dbReference type="PROSITE" id="PS50883"/>
    </source>
</evidence>
<dbReference type="PROSITE" id="PS50883">
    <property type="entry name" value="EAL"/>
    <property type="match status" value="1"/>
</dbReference>
<feature type="domain" description="Response regulatory" evidence="4">
    <location>
        <begin position="905"/>
        <end position="1020"/>
    </location>
</feature>
<dbReference type="Gene3D" id="3.40.50.2300">
    <property type="match status" value="1"/>
</dbReference>
<proteinExistence type="predicted"/>
<accession>A0A011PNU8</accession>
<dbReference type="GO" id="GO:0071111">
    <property type="term" value="F:cyclic-guanylate-specific phosphodiesterase activity"/>
    <property type="evidence" value="ECO:0007669"/>
    <property type="project" value="UniProtKB-EC"/>
</dbReference>
<evidence type="ECO:0000313" key="10">
    <source>
        <dbReference type="Proteomes" id="UP000021816"/>
    </source>
</evidence>
<keyword evidence="9" id="KW-0378">Hydrolase</keyword>
<dbReference type="Pfam" id="PF13426">
    <property type="entry name" value="PAS_9"/>
    <property type="match status" value="1"/>
</dbReference>
<dbReference type="GO" id="GO:0000160">
    <property type="term" value="P:phosphorelay signal transduction system"/>
    <property type="evidence" value="ECO:0007669"/>
    <property type="project" value="InterPro"/>
</dbReference>
<dbReference type="SUPFAM" id="SSF55781">
    <property type="entry name" value="GAF domain-like"/>
    <property type="match status" value="1"/>
</dbReference>
<dbReference type="PROSITE" id="PS50112">
    <property type="entry name" value="PAS"/>
    <property type="match status" value="2"/>
</dbReference>
<dbReference type="PATRIC" id="fig|1454003.3.peg.2913"/>
<feature type="domain" description="PAS" evidence="5">
    <location>
        <begin position="32"/>
        <end position="85"/>
    </location>
</feature>
<dbReference type="InterPro" id="IPR001610">
    <property type="entry name" value="PAC"/>
</dbReference>
<feature type="modified residue" description="4-aspartylphosphate" evidence="3">
    <location>
        <position position="954"/>
    </location>
</feature>
<evidence type="ECO:0000259" key="8">
    <source>
        <dbReference type="PROSITE" id="PS50887"/>
    </source>
</evidence>
<feature type="domain" description="GGDEF" evidence="8">
    <location>
        <begin position="490"/>
        <end position="623"/>
    </location>
</feature>
<dbReference type="InterPro" id="IPR011006">
    <property type="entry name" value="CheY-like_superfamily"/>
</dbReference>
<dbReference type="NCBIfam" id="TIGR00254">
    <property type="entry name" value="GGDEF"/>
    <property type="match status" value="1"/>
</dbReference>
<gene>
    <name evidence="9" type="primary">gmr_16</name>
    <name evidence="9" type="ORF">AW10_02856</name>
</gene>
<dbReference type="SMART" id="SM00091">
    <property type="entry name" value="PAS"/>
    <property type="match status" value="2"/>
</dbReference>
<dbReference type="InterPro" id="IPR000700">
    <property type="entry name" value="PAS-assoc_C"/>
</dbReference>
<sequence>MKADLSPSSAALLAQIPDPGEEKRSLATLAAAEARYRGVLEAAADGIFLVDAAGSILLANSSAERMFGYRPGSLSGLCIDLLVPEAKRAGHREHRDRFDAQARDGSLRITHLEGQRHDGSVFPVEISLSCLNEASGKIVTCAVRDVSERDRQSLALRRLNASLRLIHDCNAALVRAGSESEMITGIVDRLHRQGGYSAVWVELVERPGGDARLVAEPVALVTASSLDTLDGDLWRSGFRQQLALPALAQGLPMSCVFAAADGLAEWSGVLAERGQCAAIALPLVGRGVPIGVLNLLAPDPQGFDDDAGEVLEELANDLAYGIFAQRAEAGMLLLERAVEASANGVMITDAVDPAHPITYVNPGFETMTGYSASEVLGSSGRFLLGGELDQLPLNELRQALRERRGTQVALRCVRKNGSPLWAEVNLSPVCSVDGTLGHFVSVLHDIGERRRYEEELEHQANHDSLTGLPNRNLLRDRQQQAIAYAERHDSSLAMLAVDIDQFKRVNSSHGHGYGDQLLRIVAERLTDSVRDGDTVARLGGDEFVMILAEPLGDDEVARVIARILEKVAQPVDLDGHALAISCSIGASLFPRDGRDPETLLKNADAAMHRAKARGRGSFHFYQAELNERVAGQLAIEADLGRALERGQFALHYQPQVDLRSGEIVGAEALLRWQHPVRGMIAPAEFITLAEDSGLIVPIGQWVIESACQQVRAWQDAGLATPRLAINLSARQFQSDDLAEQLAAAVARAGLDGGALEVELTESLALQDIGRVTAILKKIRAAGVTTAMDDFGTGFSSLAQLLRISVDRIKIDRCFVRDILSDRTAAAVALAVIAMAKSLGVKVIAEGIETEAQLEFLRERGCDEMQGYYFSRPLPSQEFESLLREGRCLSFRGASAADEEDEASRTLLLVDDEANIGNALRRLLRADRYRIFTAASGAEGLEILARHRVGVIISDQRMPMMSGSDFLIRAKALFPDTVRMILSGYADLQSVTDAVNRGEIYRFMSKPWNDAELRETVRSAFERYRRDHGRS</sequence>
<dbReference type="Proteomes" id="UP000021816">
    <property type="component" value="Unassembled WGS sequence"/>
</dbReference>
<dbReference type="SMART" id="SM00052">
    <property type="entry name" value="EAL"/>
    <property type="match status" value="1"/>
</dbReference>
<dbReference type="InterPro" id="IPR035919">
    <property type="entry name" value="EAL_sf"/>
</dbReference>
<comment type="caution">
    <text evidence="9">The sequence shown here is derived from an EMBL/GenBank/DDBJ whole genome shotgun (WGS) entry which is preliminary data.</text>
</comment>
<dbReference type="Pfam" id="PF00563">
    <property type="entry name" value="EAL"/>
    <property type="match status" value="1"/>
</dbReference>
<dbReference type="Gene3D" id="3.30.70.270">
    <property type="match status" value="1"/>
</dbReference>
<dbReference type="Gene3D" id="3.20.20.450">
    <property type="entry name" value="EAL domain"/>
    <property type="match status" value="1"/>
</dbReference>
<evidence type="ECO:0000259" key="5">
    <source>
        <dbReference type="PROSITE" id="PS50112"/>
    </source>
</evidence>
<dbReference type="InterPro" id="IPR052155">
    <property type="entry name" value="Biofilm_reg_signaling"/>
</dbReference>
<dbReference type="PROSITE" id="PS50110">
    <property type="entry name" value="RESPONSE_REGULATORY"/>
    <property type="match status" value="1"/>
</dbReference>
<dbReference type="EC" id="3.1.4.52" evidence="9"/>
<dbReference type="InterPro" id="IPR013767">
    <property type="entry name" value="PAS_fold"/>
</dbReference>
<evidence type="ECO:0000256" key="2">
    <source>
        <dbReference type="ARBA" id="ARBA00022777"/>
    </source>
</evidence>
<feature type="domain" description="PAC" evidence="6">
    <location>
        <begin position="406"/>
        <end position="458"/>
    </location>
</feature>
<dbReference type="InterPro" id="IPR043128">
    <property type="entry name" value="Rev_trsase/Diguanyl_cyclase"/>
</dbReference>
<dbReference type="Gene3D" id="3.30.450.40">
    <property type="match status" value="1"/>
</dbReference>
<dbReference type="CDD" id="cd00130">
    <property type="entry name" value="PAS"/>
    <property type="match status" value="2"/>
</dbReference>
<keyword evidence="1" id="KW-0808">Transferase</keyword>
<dbReference type="NCBIfam" id="TIGR00229">
    <property type="entry name" value="sensory_box"/>
    <property type="match status" value="2"/>
</dbReference>
<dbReference type="SUPFAM" id="SSF55073">
    <property type="entry name" value="Nucleotide cyclase"/>
    <property type="match status" value="1"/>
</dbReference>
<organism evidence="9 10">
    <name type="scientific">Candidatus Accumulibacter appositus</name>
    <dbReference type="NCBI Taxonomy" id="1454003"/>
    <lineage>
        <taxon>Bacteria</taxon>
        <taxon>Pseudomonadati</taxon>
        <taxon>Pseudomonadota</taxon>
        <taxon>Betaproteobacteria</taxon>
        <taxon>Candidatus Accumulibacter</taxon>
    </lineage>
</organism>
<dbReference type="PROSITE" id="PS50887">
    <property type="entry name" value="GGDEF"/>
    <property type="match status" value="1"/>
</dbReference>
<dbReference type="Pfam" id="PF00072">
    <property type="entry name" value="Response_reg"/>
    <property type="match status" value="1"/>
</dbReference>
<evidence type="ECO:0000259" key="6">
    <source>
        <dbReference type="PROSITE" id="PS50113"/>
    </source>
</evidence>
<dbReference type="FunFam" id="3.20.20.450:FF:000001">
    <property type="entry name" value="Cyclic di-GMP phosphodiesterase yahA"/>
    <property type="match status" value="1"/>
</dbReference>
<dbReference type="Pfam" id="PF00989">
    <property type="entry name" value="PAS"/>
    <property type="match status" value="1"/>
</dbReference>
<dbReference type="AlphaFoldDB" id="A0A011PNU8"/>
<dbReference type="GO" id="GO:0016301">
    <property type="term" value="F:kinase activity"/>
    <property type="evidence" value="ECO:0007669"/>
    <property type="project" value="UniProtKB-KW"/>
</dbReference>
<dbReference type="SUPFAM" id="SSF55785">
    <property type="entry name" value="PYP-like sensor domain (PAS domain)"/>
    <property type="match status" value="2"/>
</dbReference>
<feature type="domain" description="EAL" evidence="7">
    <location>
        <begin position="632"/>
        <end position="886"/>
    </location>
</feature>
<dbReference type="SMART" id="SM00086">
    <property type="entry name" value="PAC"/>
    <property type="match status" value="2"/>
</dbReference>
<dbReference type="PANTHER" id="PTHR44757:SF2">
    <property type="entry name" value="BIOFILM ARCHITECTURE MAINTENANCE PROTEIN MBAA"/>
    <property type="match status" value="1"/>
</dbReference>
<dbReference type="PROSITE" id="PS50113">
    <property type="entry name" value="PAC"/>
    <property type="match status" value="1"/>
</dbReference>
<dbReference type="EMBL" id="JEMX01000066">
    <property type="protein sequence ID" value="EXI78702.1"/>
    <property type="molecule type" value="Genomic_DNA"/>
</dbReference>